<dbReference type="GO" id="GO:0009425">
    <property type="term" value="C:bacterial-type flagellum basal body"/>
    <property type="evidence" value="ECO:0007669"/>
    <property type="project" value="UniProtKB-SubCell"/>
</dbReference>
<evidence type="ECO:0000256" key="2">
    <source>
        <dbReference type="ARBA" id="ARBA00009272"/>
    </source>
</evidence>
<evidence type="ECO:0000256" key="1">
    <source>
        <dbReference type="ARBA" id="ARBA00004117"/>
    </source>
</evidence>
<keyword evidence="7" id="KW-1185">Reference proteome</keyword>
<comment type="subcellular location">
    <subcellularLocation>
        <location evidence="1 4">Bacterial flagellum basal body</location>
    </subcellularLocation>
</comment>
<dbReference type="KEGG" id="cthd:CDO33_07690"/>
<dbReference type="PRINTS" id="PR01006">
    <property type="entry name" value="FLGHOOKFLIE"/>
</dbReference>
<proteinExistence type="inferred from homology"/>
<dbReference type="NCBIfam" id="TIGR00205">
    <property type="entry name" value="fliE"/>
    <property type="match status" value="1"/>
</dbReference>
<dbReference type="GO" id="GO:0003774">
    <property type="term" value="F:cytoskeletal motor activity"/>
    <property type="evidence" value="ECO:0007669"/>
    <property type="project" value="InterPro"/>
</dbReference>
<gene>
    <name evidence="4" type="primary">fliE</name>
    <name evidence="6" type="ORF">CDQ84_05190</name>
</gene>
<dbReference type="RefSeq" id="WP_103080668.1">
    <property type="nucleotide sequence ID" value="NZ_CP021850.1"/>
</dbReference>
<dbReference type="AlphaFoldDB" id="A0A2K2FPD5"/>
<evidence type="ECO:0000256" key="3">
    <source>
        <dbReference type="ARBA" id="ARBA00023143"/>
    </source>
</evidence>
<dbReference type="InterPro" id="IPR001624">
    <property type="entry name" value="FliE"/>
</dbReference>
<dbReference type="OrthoDB" id="9812413at2"/>
<dbReference type="HAMAP" id="MF_00724">
    <property type="entry name" value="FliE"/>
    <property type="match status" value="1"/>
</dbReference>
<keyword evidence="3 4" id="KW-0975">Bacterial flagellum</keyword>
<name>A0A2K2FPD5_9CLOT</name>
<evidence type="ECO:0000313" key="7">
    <source>
        <dbReference type="Proteomes" id="UP000236151"/>
    </source>
</evidence>
<evidence type="ECO:0000313" key="6">
    <source>
        <dbReference type="EMBL" id="PNU00639.1"/>
    </source>
</evidence>
<keyword evidence="6" id="KW-0282">Flagellum</keyword>
<evidence type="ECO:0000256" key="4">
    <source>
        <dbReference type="HAMAP-Rule" id="MF_00724"/>
    </source>
</evidence>
<dbReference type="EMBL" id="NIOJ01000008">
    <property type="protein sequence ID" value="PNU00639.1"/>
    <property type="molecule type" value="Genomic_DNA"/>
</dbReference>
<accession>A0A2K2FPD5</accession>
<organism evidence="6 7">
    <name type="scientific">Clostridium thermosuccinogenes</name>
    <dbReference type="NCBI Taxonomy" id="84032"/>
    <lineage>
        <taxon>Bacteria</taxon>
        <taxon>Bacillati</taxon>
        <taxon>Bacillota</taxon>
        <taxon>Clostridia</taxon>
        <taxon>Eubacteriales</taxon>
        <taxon>Clostridiaceae</taxon>
        <taxon>Clostridium</taxon>
    </lineage>
</organism>
<sequence length="106" mass="11437">MANGWVSSLGTLNTISPLKIDTGKAQNAQKAEGAVGFADFLNEAMGKVNDLQVNAEKLSDDFAAGKTDNIHEVVIAAAKADIALQFTLQIRNKILDAYNEIMRMQI</sequence>
<reference evidence="6 7" key="1">
    <citation type="submission" date="2017-06" db="EMBL/GenBank/DDBJ databases">
        <title>Investigating the central metabolism of Clostridium thermosuccinogenes.</title>
        <authorList>
            <person name="Koendjbiharie J.G."/>
            <person name="van Kranenburg R."/>
        </authorList>
    </citation>
    <scope>NUCLEOTIDE SEQUENCE [LARGE SCALE GENOMIC DNA]</scope>
    <source>
        <strain evidence="6 7">DSM 5806</strain>
    </source>
</reference>
<comment type="caution">
    <text evidence="6">The sequence shown here is derived from an EMBL/GenBank/DDBJ whole genome shotgun (WGS) entry which is preliminary data.</text>
</comment>
<dbReference type="Pfam" id="PF02049">
    <property type="entry name" value="FliE"/>
    <property type="match status" value="1"/>
</dbReference>
<evidence type="ECO:0000256" key="5">
    <source>
        <dbReference type="NCBIfam" id="TIGR00205"/>
    </source>
</evidence>
<dbReference type="GO" id="GO:0005198">
    <property type="term" value="F:structural molecule activity"/>
    <property type="evidence" value="ECO:0007669"/>
    <property type="project" value="UniProtKB-UniRule"/>
</dbReference>
<dbReference type="PANTHER" id="PTHR34653">
    <property type="match status" value="1"/>
</dbReference>
<dbReference type="PANTHER" id="PTHR34653:SF1">
    <property type="entry name" value="FLAGELLAR HOOK-BASAL BODY COMPLEX PROTEIN FLIE"/>
    <property type="match status" value="1"/>
</dbReference>
<keyword evidence="6" id="KW-0969">Cilium</keyword>
<dbReference type="Proteomes" id="UP000236151">
    <property type="component" value="Unassembled WGS sequence"/>
</dbReference>
<dbReference type="GO" id="GO:0071973">
    <property type="term" value="P:bacterial-type flagellum-dependent cell motility"/>
    <property type="evidence" value="ECO:0007669"/>
    <property type="project" value="InterPro"/>
</dbReference>
<comment type="similarity">
    <text evidence="2 4">Belongs to the FliE family.</text>
</comment>
<keyword evidence="6" id="KW-0966">Cell projection</keyword>
<protein>
    <recommendedName>
        <fullName evidence="4 5">Flagellar hook-basal body complex protein FliE</fullName>
    </recommendedName>
</protein>